<dbReference type="Proteomes" id="UP001220324">
    <property type="component" value="Unassembled WGS sequence"/>
</dbReference>
<evidence type="ECO:0000313" key="2">
    <source>
        <dbReference type="Proteomes" id="UP001220324"/>
    </source>
</evidence>
<protein>
    <submittedName>
        <fullName evidence="1">Uncharacterized protein</fullName>
    </submittedName>
</protein>
<organism evidence="1 2">
    <name type="scientific">Penicillium frequentans</name>
    <dbReference type="NCBI Taxonomy" id="3151616"/>
    <lineage>
        <taxon>Eukaryota</taxon>
        <taxon>Fungi</taxon>
        <taxon>Dikarya</taxon>
        <taxon>Ascomycota</taxon>
        <taxon>Pezizomycotina</taxon>
        <taxon>Eurotiomycetes</taxon>
        <taxon>Eurotiomycetidae</taxon>
        <taxon>Eurotiales</taxon>
        <taxon>Aspergillaceae</taxon>
        <taxon>Penicillium</taxon>
    </lineage>
</organism>
<gene>
    <name evidence="1" type="ORF">N7494_009104</name>
</gene>
<sequence length="187" mass="21926">MASEYYTIPLINMLMENNENSPSEETMNAMVLGILNYYFPQSLDYAMDFQPKCRLDKELKVDLAIRRWYPETPAYYQLANQALVDIKLGTGTFGEEDCKEITNRLSVFVDKDYSNDNDCWFILFHGMCVRFYLWKAGDDEDEEDHSVIIYPLEDDEGNETPMEGFHLIEDHEQVDYILRHLSRNGCV</sequence>
<accession>A0AAD6CQ20</accession>
<reference evidence="1 2" key="1">
    <citation type="journal article" date="2023" name="IMA Fungus">
        <title>Comparative genomic study of the Penicillium genus elucidates a diverse pangenome and 15 lateral gene transfer events.</title>
        <authorList>
            <person name="Petersen C."/>
            <person name="Sorensen T."/>
            <person name="Nielsen M.R."/>
            <person name="Sondergaard T.E."/>
            <person name="Sorensen J.L."/>
            <person name="Fitzpatrick D.A."/>
            <person name="Frisvad J.C."/>
            <person name="Nielsen K.L."/>
        </authorList>
    </citation>
    <scope>NUCLEOTIDE SEQUENCE [LARGE SCALE GENOMIC DNA]</scope>
    <source>
        <strain evidence="1 2">IBT 35679</strain>
    </source>
</reference>
<comment type="caution">
    <text evidence="1">The sequence shown here is derived from an EMBL/GenBank/DDBJ whole genome shotgun (WGS) entry which is preliminary data.</text>
</comment>
<evidence type="ECO:0000313" key="1">
    <source>
        <dbReference type="EMBL" id="KAJ5532552.1"/>
    </source>
</evidence>
<proteinExistence type="predicted"/>
<dbReference type="EMBL" id="JAQIZZ010000007">
    <property type="protein sequence ID" value="KAJ5532552.1"/>
    <property type="molecule type" value="Genomic_DNA"/>
</dbReference>
<keyword evidence="2" id="KW-1185">Reference proteome</keyword>
<name>A0AAD6CQ20_9EURO</name>
<dbReference type="AlphaFoldDB" id="A0AAD6CQ20"/>